<keyword evidence="7" id="KW-0378">Hydrolase</keyword>
<dbReference type="GO" id="GO:0016787">
    <property type="term" value="F:hydrolase activity"/>
    <property type="evidence" value="ECO:0007669"/>
    <property type="project" value="UniProtKB-KW"/>
</dbReference>
<protein>
    <recommendedName>
        <fullName evidence="5">6-methylsalicylate decarboxylase</fullName>
        <ecNumber evidence="5">4.1.1.52</ecNumber>
    </recommendedName>
</protein>
<sequence length="172" mass="19237">METLNRHNAAMDEGFPIPDWDIDSHIKFMKSAGIGKSILTMPAPQPFFGDTNECIETIRQFNRYCAKLKQEMPDKFGFCASLPLPDVDAAITEAIYALDTLNADGVKLATNSRGLYIGDKELDPLMELLNKRKAVIILHPHKPVPINEKLMTTLPLAAYEYLAETTRAEDVN</sequence>
<evidence type="ECO:0000256" key="5">
    <source>
        <dbReference type="ARBA" id="ARBA00038889"/>
    </source>
</evidence>
<dbReference type="GO" id="GO:0047596">
    <property type="term" value="F:6-methylsalicylate decarboxylase activity"/>
    <property type="evidence" value="ECO:0007669"/>
    <property type="project" value="UniProtKB-EC"/>
</dbReference>
<evidence type="ECO:0000256" key="4">
    <source>
        <dbReference type="ARBA" id="ARBA00036832"/>
    </source>
</evidence>
<dbReference type="GO" id="GO:0046872">
    <property type="term" value="F:metal ion binding"/>
    <property type="evidence" value="ECO:0007669"/>
    <property type="project" value="UniProtKB-KW"/>
</dbReference>
<keyword evidence="2" id="KW-0862">Zinc</keyword>
<dbReference type="Pfam" id="PF04909">
    <property type="entry name" value="Amidohydro_2"/>
    <property type="match status" value="1"/>
</dbReference>
<dbReference type="GO" id="GO:0019748">
    <property type="term" value="P:secondary metabolic process"/>
    <property type="evidence" value="ECO:0007669"/>
    <property type="project" value="TreeGrafter"/>
</dbReference>
<comment type="caution">
    <text evidence="7">The sequence shown here is derived from an EMBL/GenBank/DDBJ whole genome shotgun (WGS) entry which is preliminary data.</text>
</comment>
<keyword evidence="3" id="KW-0456">Lyase</keyword>
<dbReference type="InterPro" id="IPR032466">
    <property type="entry name" value="Metal_Hydrolase"/>
</dbReference>
<dbReference type="PANTHER" id="PTHR21240">
    <property type="entry name" value="2-AMINO-3-CARBOXYLMUCONATE-6-SEMIALDEHYDE DECARBOXYLASE"/>
    <property type="match status" value="1"/>
</dbReference>
<name>J9D1V0_9ZZZZ</name>
<dbReference type="AlphaFoldDB" id="J9D1V0"/>
<gene>
    <name evidence="7" type="ORF">EVA_05342</name>
</gene>
<dbReference type="InterPro" id="IPR032465">
    <property type="entry name" value="ACMSD"/>
</dbReference>
<dbReference type="GO" id="GO:0005829">
    <property type="term" value="C:cytosol"/>
    <property type="evidence" value="ECO:0007669"/>
    <property type="project" value="TreeGrafter"/>
</dbReference>
<evidence type="ECO:0000259" key="6">
    <source>
        <dbReference type="Pfam" id="PF04909"/>
    </source>
</evidence>
<dbReference type="Gene3D" id="3.20.20.140">
    <property type="entry name" value="Metal-dependent hydrolases"/>
    <property type="match status" value="1"/>
</dbReference>
<comment type="catalytic activity">
    <reaction evidence="4">
        <text>6-methylsalicylate + H(+) = 3-methylphenol + CO2</text>
        <dbReference type="Rhea" id="RHEA:23112"/>
        <dbReference type="ChEBI" id="CHEBI:15378"/>
        <dbReference type="ChEBI" id="CHEBI:16526"/>
        <dbReference type="ChEBI" id="CHEBI:17231"/>
        <dbReference type="ChEBI" id="CHEBI:36658"/>
        <dbReference type="EC" id="4.1.1.52"/>
    </reaction>
    <physiologicalReaction direction="left-to-right" evidence="4">
        <dbReference type="Rhea" id="RHEA:23113"/>
    </physiologicalReaction>
</comment>
<dbReference type="PANTHER" id="PTHR21240:SF29">
    <property type="entry name" value="AMIDOHYDROLASE-RELATED DOMAIN-CONTAINING PROTEIN"/>
    <property type="match status" value="1"/>
</dbReference>
<evidence type="ECO:0000256" key="1">
    <source>
        <dbReference type="ARBA" id="ARBA00022723"/>
    </source>
</evidence>
<evidence type="ECO:0000256" key="2">
    <source>
        <dbReference type="ARBA" id="ARBA00022833"/>
    </source>
</evidence>
<dbReference type="SUPFAM" id="SSF51556">
    <property type="entry name" value="Metallo-dependent hydrolases"/>
    <property type="match status" value="1"/>
</dbReference>
<reference evidence="7" key="1">
    <citation type="journal article" date="2012" name="PLoS ONE">
        <title>Gene sets for utilization of primary and secondary nutrition supplies in the distal gut of endangered iberian lynx.</title>
        <authorList>
            <person name="Alcaide M."/>
            <person name="Messina E."/>
            <person name="Richter M."/>
            <person name="Bargiela R."/>
            <person name="Peplies J."/>
            <person name="Huws S.A."/>
            <person name="Newbold C.J."/>
            <person name="Golyshin P.N."/>
            <person name="Simon M.A."/>
            <person name="Lopez G."/>
            <person name="Yakimov M.M."/>
            <person name="Ferrer M."/>
        </authorList>
    </citation>
    <scope>NUCLEOTIDE SEQUENCE</scope>
</reference>
<evidence type="ECO:0000313" key="7">
    <source>
        <dbReference type="EMBL" id="EJX06551.1"/>
    </source>
</evidence>
<proteinExistence type="predicted"/>
<evidence type="ECO:0000256" key="3">
    <source>
        <dbReference type="ARBA" id="ARBA00023239"/>
    </source>
</evidence>
<dbReference type="InterPro" id="IPR006680">
    <property type="entry name" value="Amidohydro-rel"/>
</dbReference>
<keyword evidence="1" id="KW-0479">Metal-binding</keyword>
<organism evidence="7">
    <name type="scientific">gut metagenome</name>
    <dbReference type="NCBI Taxonomy" id="749906"/>
    <lineage>
        <taxon>unclassified sequences</taxon>
        <taxon>metagenomes</taxon>
        <taxon>organismal metagenomes</taxon>
    </lineage>
</organism>
<dbReference type="EMBL" id="AMCI01001124">
    <property type="protein sequence ID" value="EJX06551.1"/>
    <property type="molecule type" value="Genomic_DNA"/>
</dbReference>
<feature type="domain" description="Amidohydrolase-related" evidence="6">
    <location>
        <begin position="53"/>
        <end position="159"/>
    </location>
</feature>
<accession>J9D1V0</accession>
<dbReference type="EC" id="4.1.1.52" evidence="5"/>